<dbReference type="SUPFAM" id="SSF48464">
    <property type="entry name" value="ENTH/VHS domain"/>
    <property type="match status" value="1"/>
</dbReference>
<accession>A0AAW1NYQ3</accession>
<evidence type="ECO:0000313" key="2">
    <source>
        <dbReference type="EMBL" id="KAK9802923.1"/>
    </source>
</evidence>
<feature type="region of interest" description="Disordered" evidence="1">
    <location>
        <begin position="326"/>
        <end position="359"/>
    </location>
</feature>
<feature type="compositionally biased region" description="Polar residues" evidence="1">
    <location>
        <begin position="397"/>
        <end position="421"/>
    </location>
</feature>
<evidence type="ECO:0008006" key="4">
    <source>
        <dbReference type="Google" id="ProtNLM"/>
    </source>
</evidence>
<feature type="compositionally biased region" description="Low complexity" evidence="1">
    <location>
        <begin position="177"/>
        <end position="193"/>
    </location>
</feature>
<keyword evidence="3" id="KW-1185">Reference proteome</keyword>
<feature type="region of interest" description="Disordered" evidence="1">
    <location>
        <begin position="148"/>
        <end position="204"/>
    </location>
</feature>
<sequence length="521" mass="55164">MGLQQWRALNALFDPKGCFAAAAGLSGDLWRTLYGLTVLDALALNCSKQVRAALANKKSMKRISNLLTTERSAAVRAVRQMLVNWAFIYSGEELGQAAQNVCQTHARVIYANGHPSPTPHALDMRELVQQGTVMVGFQPGTDFVTMYLSSASPSHSPQPSPSSSFKAASPDHRFAGVPVSATAPTSPSITSPTDGRAAEGDVAARQRTEVRARMRQMQAHASYLRKAERQVAAALQESGGNAEALDELEAEVSEGWMIDAECEKACKDIQSMVTMDLSDATMAQLLEVNDLLLAARSSPSRPMIPEDFAFSNHLPTQPAEAVGLEHGSAAGDGSAFRSGEDLGPPRTVPQALNSYGQSDYEADRSQAAASAMGARLAAAGYPVAASTALQPDGPDAWSTQPGMGTTTQPSIGTQSVASSLSEDPIAGPWTAPGSSVPAGAQAGSPSGRAQQVEELQMEMRAQQQQGGAEVQSMQAQQNARLQQLDAAHSQTLSLTQSLQQQLRDRDAEVQQLSEKLQAAHN</sequence>
<evidence type="ECO:0000256" key="1">
    <source>
        <dbReference type="SAM" id="MobiDB-lite"/>
    </source>
</evidence>
<feature type="compositionally biased region" description="Low complexity" evidence="1">
    <location>
        <begin position="149"/>
        <end position="168"/>
    </location>
</feature>
<feature type="region of interest" description="Disordered" evidence="1">
    <location>
        <begin position="388"/>
        <end position="450"/>
    </location>
</feature>
<dbReference type="Proteomes" id="UP001465755">
    <property type="component" value="Unassembled WGS sequence"/>
</dbReference>
<organism evidence="2 3">
    <name type="scientific">Symbiochloris irregularis</name>
    <dbReference type="NCBI Taxonomy" id="706552"/>
    <lineage>
        <taxon>Eukaryota</taxon>
        <taxon>Viridiplantae</taxon>
        <taxon>Chlorophyta</taxon>
        <taxon>core chlorophytes</taxon>
        <taxon>Trebouxiophyceae</taxon>
        <taxon>Trebouxiales</taxon>
        <taxon>Trebouxiaceae</taxon>
        <taxon>Symbiochloris</taxon>
    </lineage>
</organism>
<dbReference type="Gene3D" id="1.25.40.90">
    <property type="match status" value="1"/>
</dbReference>
<dbReference type="InterPro" id="IPR008942">
    <property type="entry name" value="ENTH_VHS"/>
</dbReference>
<evidence type="ECO:0000313" key="3">
    <source>
        <dbReference type="Proteomes" id="UP001465755"/>
    </source>
</evidence>
<dbReference type="EMBL" id="JALJOQ010000065">
    <property type="protein sequence ID" value="KAK9802923.1"/>
    <property type="molecule type" value="Genomic_DNA"/>
</dbReference>
<gene>
    <name evidence="2" type="ORF">WJX73_007745</name>
</gene>
<proteinExistence type="predicted"/>
<dbReference type="AlphaFoldDB" id="A0AAW1NYQ3"/>
<protein>
    <recommendedName>
        <fullName evidence="4">VHS domain-containing protein</fullName>
    </recommendedName>
</protein>
<reference evidence="2 3" key="1">
    <citation type="journal article" date="2024" name="Nat. Commun.">
        <title>Phylogenomics reveals the evolutionary origins of lichenization in chlorophyte algae.</title>
        <authorList>
            <person name="Puginier C."/>
            <person name="Libourel C."/>
            <person name="Otte J."/>
            <person name="Skaloud P."/>
            <person name="Haon M."/>
            <person name="Grisel S."/>
            <person name="Petersen M."/>
            <person name="Berrin J.G."/>
            <person name="Delaux P.M."/>
            <person name="Dal Grande F."/>
            <person name="Keller J."/>
        </authorList>
    </citation>
    <scope>NUCLEOTIDE SEQUENCE [LARGE SCALE GENOMIC DNA]</scope>
    <source>
        <strain evidence="2 3">SAG 2036</strain>
    </source>
</reference>
<name>A0AAW1NYQ3_9CHLO</name>
<comment type="caution">
    <text evidence="2">The sequence shown here is derived from an EMBL/GenBank/DDBJ whole genome shotgun (WGS) entry which is preliminary data.</text>
</comment>